<dbReference type="AlphaFoldDB" id="A0A2Z5G8A3"/>
<dbReference type="EC" id="3.5.1.88" evidence="5"/>
<comment type="similarity">
    <text evidence="1 5">Belongs to the polypeptide deformylase family.</text>
</comment>
<dbReference type="GO" id="GO:0042586">
    <property type="term" value="F:peptide deformylase activity"/>
    <property type="evidence" value="ECO:0007669"/>
    <property type="project" value="UniProtKB-UniRule"/>
</dbReference>
<comment type="catalytic activity">
    <reaction evidence="5">
        <text>N-terminal N-formyl-L-methionyl-[peptide] + H2O = N-terminal L-methionyl-[peptide] + formate</text>
        <dbReference type="Rhea" id="RHEA:24420"/>
        <dbReference type="Rhea" id="RHEA-COMP:10639"/>
        <dbReference type="Rhea" id="RHEA-COMP:10640"/>
        <dbReference type="ChEBI" id="CHEBI:15377"/>
        <dbReference type="ChEBI" id="CHEBI:15740"/>
        <dbReference type="ChEBI" id="CHEBI:49298"/>
        <dbReference type="ChEBI" id="CHEBI:64731"/>
        <dbReference type="EC" id="3.5.1.88"/>
    </reaction>
</comment>
<dbReference type="PIRSF" id="PIRSF004749">
    <property type="entry name" value="Pep_def"/>
    <property type="match status" value="1"/>
</dbReference>
<dbReference type="NCBIfam" id="TIGR00079">
    <property type="entry name" value="pept_deformyl"/>
    <property type="match status" value="1"/>
</dbReference>
<sequence length="199" mass="22741">MTPTLLEIKSAGEPVLRESARKLDRAEILSAEVQEIIGNMRETMYKAPGVGLAAPQIGLGLQLAVIEDKTEYMKDIRRELLAERERKPVPFHVIINPVLHLEESSDEDFFEGCLSLPGFTALVVRKKRVRVDCLDHKGEPRTIHASGWYARILQHEIDHLHGTLYIDRMEPRSLCTLDNYSKHWKDAPVAEVRKRLRKG</sequence>
<evidence type="ECO:0000256" key="5">
    <source>
        <dbReference type="HAMAP-Rule" id="MF_00163"/>
    </source>
</evidence>
<dbReference type="PANTHER" id="PTHR10458:SF2">
    <property type="entry name" value="PEPTIDE DEFORMYLASE, MITOCHONDRIAL"/>
    <property type="match status" value="1"/>
</dbReference>
<keyword evidence="2 5" id="KW-0479">Metal-binding</keyword>
<protein>
    <recommendedName>
        <fullName evidence="5">Peptide deformylase</fullName>
        <shortName evidence="5">PDF</shortName>
        <ecNumber evidence="5">3.5.1.88</ecNumber>
    </recommendedName>
    <alternativeName>
        <fullName evidence="5">Polypeptide deformylase</fullName>
    </alternativeName>
</protein>
<dbReference type="NCBIfam" id="NF001159">
    <property type="entry name" value="PRK00150.1-3"/>
    <property type="match status" value="1"/>
</dbReference>
<dbReference type="Pfam" id="PF01327">
    <property type="entry name" value="Pep_deformylase"/>
    <property type="match status" value="1"/>
</dbReference>
<name>A0A2Z5G8A3_9BACT</name>
<proteinExistence type="inferred from homology"/>
<gene>
    <name evidence="5" type="primary">def</name>
    <name evidence="6" type="ORF">ACPOL_5976</name>
</gene>
<feature type="binding site" evidence="5">
    <location>
        <position position="113"/>
    </location>
    <ligand>
        <name>Fe cation</name>
        <dbReference type="ChEBI" id="CHEBI:24875"/>
    </ligand>
</feature>
<keyword evidence="4 5" id="KW-0648">Protein biosynthesis</keyword>
<feature type="binding site" evidence="5">
    <location>
        <position position="155"/>
    </location>
    <ligand>
        <name>Fe cation</name>
        <dbReference type="ChEBI" id="CHEBI:24875"/>
    </ligand>
</feature>
<keyword evidence="5" id="KW-0408">Iron</keyword>
<dbReference type="GO" id="GO:0006412">
    <property type="term" value="P:translation"/>
    <property type="evidence" value="ECO:0007669"/>
    <property type="project" value="UniProtKB-UniRule"/>
</dbReference>
<dbReference type="KEGG" id="abas:ACPOL_5976"/>
<dbReference type="SUPFAM" id="SSF56420">
    <property type="entry name" value="Peptide deformylase"/>
    <property type="match status" value="1"/>
</dbReference>
<evidence type="ECO:0000313" key="7">
    <source>
        <dbReference type="Proteomes" id="UP000253606"/>
    </source>
</evidence>
<reference evidence="6 7" key="1">
    <citation type="journal article" date="2018" name="Front. Microbiol.">
        <title>Hydrolytic Capabilities as a Key to Environmental Success: Chitinolytic and Cellulolytic Acidobacteria From Acidic Sub-arctic Soils and Boreal Peatlands.</title>
        <authorList>
            <person name="Belova S.E."/>
            <person name="Ravin N.V."/>
            <person name="Pankratov T.A."/>
            <person name="Rakitin A.L."/>
            <person name="Ivanova A.A."/>
            <person name="Beletsky A.V."/>
            <person name="Mardanov A.V."/>
            <person name="Sinninghe Damste J.S."/>
            <person name="Dedysh S.N."/>
        </authorList>
    </citation>
    <scope>NUCLEOTIDE SEQUENCE [LARGE SCALE GENOMIC DNA]</scope>
    <source>
        <strain evidence="6 7">SBC82</strain>
    </source>
</reference>
<dbReference type="Gene3D" id="3.90.45.10">
    <property type="entry name" value="Peptide deformylase"/>
    <property type="match status" value="1"/>
</dbReference>
<dbReference type="Proteomes" id="UP000253606">
    <property type="component" value="Chromosome"/>
</dbReference>
<evidence type="ECO:0000256" key="3">
    <source>
        <dbReference type="ARBA" id="ARBA00022801"/>
    </source>
</evidence>
<keyword evidence="7" id="KW-1185">Reference proteome</keyword>
<feature type="active site" evidence="5">
    <location>
        <position position="156"/>
    </location>
</feature>
<keyword evidence="3 5" id="KW-0378">Hydrolase</keyword>
<evidence type="ECO:0000256" key="2">
    <source>
        <dbReference type="ARBA" id="ARBA00022723"/>
    </source>
</evidence>
<dbReference type="PRINTS" id="PR01576">
    <property type="entry name" value="PDEFORMYLASE"/>
</dbReference>
<evidence type="ECO:0000313" key="6">
    <source>
        <dbReference type="EMBL" id="AXC15220.1"/>
    </source>
</evidence>
<evidence type="ECO:0000256" key="1">
    <source>
        <dbReference type="ARBA" id="ARBA00010759"/>
    </source>
</evidence>
<organism evidence="6 7">
    <name type="scientific">Acidisarcina polymorpha</name>
    <dbReference type="NCBI Taxonomy" id="2211140"/>
    <lineage>
        <taxon>Bacteria</taxon>
        <taxon>Pseudomonadati</taxon>
        <taxon>Acidobacteriota</taxon>
        <taxon>Terriglobia</taxon>
        <taxon>Terriglobales</taxon>
        <taxon>Acidobacteriaceae</taxon>
        <taxon>Acidisarcina</taxon>
    </lineage>
</organism>
<dbReference type="PANTHER" id="PTHR10458">
    <property type="entry name" value="PEPTIDE DEFORMYLASE"/>
    <property type="match status" value="1"/>
</dbReference>
<dbReference type="FunFam" id="3.90.45.10:FF:000003">
    <property type="entry name" value="Peptide deformylase"/>
    <property type="match status" value="1"/>
</dbReference>
<comment type="function">
    <text evidence="5">Removes the formyl group from the N-terminal Met of newly synthesized proteins. Requires at least a dipeptide for an efficient rate of reaction. N-terminal L-methionine is a prerequisite for activity but the enzyme has broad specificity at other positions.</text>
</comment>
<dbReference type="RefSeq" id="WP_114209830.1">
    <property type="nucleotide sequence ID" value="NZ_CP030840.1"/>
</dbReference>
<feature type="binding site" evidence="5">
    <location>
        <position position="159"/>
    </location>
    <ligand>
        <name>Fe cation</name>
        <dbReference type="ChEBI" id="CHEBI:24875"/>
    </ligand>
</feature>
<dbReference type="InterPro" id="IPR023635">
    <property type="entry name" value="Peptide_deformylase"/>
</dbReference>
<accession>A0A2Z5G8A3</accession>
<dbReference type="EMBL" id="CP030840">
    <property type="protein sequence ID" value="AXC15220.1"/>
    <property type="molecule type" value="Genomic_DNA"/>
</dbReference>
<comment type="cofactor">
    <cofactor evidence="5">
        <name>Fe(2+)</name>
        <dbReference type="ChEBI" id="CHEBI:29033"/>
    </cofactor>
    <text evidence="5">Binds 1 Fe(2+) ion.</text>
</comment>
<dbReference type="CDD" id="cd00487">
    <property type="entry name" value="Pep_deformylase"/>
    <property type="match status" value="1"/>
</dbReference>
<evidence type="ECO:0000256" key="4">
    <source>
        <dbReference type="ARBA" id="ARBA00022917"/>
    </source>
</evidence>
<dbReference type="InterPro" id="IPR036821">
    <property type="entry name" value="Peptide_deformylase_sf"/>
</dbReference>
<dbReference type="HAMAP" id="MF_00163">
    <property type="entry name" value="Pep_deformylase"/>
    <property type="match status" value="1"/>
</dbReference>
<dbReference type="OrthoDB" id="9784988at2"/>
<dbReference type="GO" id="GO:0046872">
    <property type="term" value="F:metal ion binding"/>
    <property type="evidence" value="ECO:0007669"/>
    <property type="project" value="UniProtKB-KW"/>
</dbReference>